<comment type="subcellular location">
    <subcellularLocation>
        <location evidence="1 5">Secreted</location>
    </subcellularLocation>
</comment>
<comment type="function">
    <text evidence="5">Effector that suppresses plant defense responses during pathogen infection.</text>
</comment>
<dbReference type="InterPro" id="IPR031825">
    <property type="entry name" value="RXLR"/>
</dbReference>
<dbReference type="Pfam" id="PF16810">
    <property type="entry name" value="RXLR"/>
    <property type="match status" value="1"/>
</dbReference>
<dbReference type="RefSeq" id="XP_002901524.1">
    <property type="nucleotide sequence ID" value="XM_002901478.2"/>
</dbReference>
<feature type="chain" id="PRO_5044965692" description="RxLR effector protein" evidence="5">
    <location>
        <begin position="20"/>
        <end position="81"/>
    </location>
</feature>
<dbReference type="KEGG" id="pif:PITG_10673"/>
<keyword evidence="7" id="KW-1185">Reference proteome</keyword>
<evidence type="ECO:0000256" key="3">
    <source>
        <dbReference type="ARBA" id="ARBA00022525"/>
    </source>
</evidence>
<proteinExistence type="inferred from homology"/>
<name>D0NGU1_PHYIT</name>
<evidence type="ECO:0000256" key="1">
    <source>
        <dbReference type="ARBA" id="ARBA00004613"/>
    </source>
</evidence>
<gene>
    <name evidence="6" type="ORF">PITG_10673</name>
</gene>
<keyword evidence="4 5" id="KW-0732">Signal</keyword>
<dbReference type="EMBL" id="DS028137">
    <property type="protein sequence ID" value="EEY58580.1"/>
    <property type="molecule type" value="Genomic_DNA"/>
</dbReference>
<dbReference type="AlphaFoldDB" id="D0NGU1"/>
<evidence type="ECO:0000256" key="4">
    <source>
        <dbReference type="ARBA" id="ARBA00022729"/>
    </source>
</evidence>
<protein>
    <recommendedName>
        <fullName evidence="5">RxLR effector protein</fullName>
    </recommendedName>
</protein>
<dbReference type="Proteomes" id="UP000006643">
    <property type="component" value="Unassembled WGS sequence"/>
</dbReference>
<sequence length="81" mass="9235">MRWCHILVMSICFLASSDGHLATKTSAVSSPATLISTNAIVTDNAKRRFLRVDESDKTSVRYEQEVDKTTRRCREERTQDT</sequence>
<dbReference type="VEuPathDB" id="FungiDB:PITG_10673"/>
<dbReference type="HOGENOM" id="CLU_2579051_0_0_1"/>
<comment type="similarity">
    <text evidence="2 5">Belongs to the RxLR effector family.</text>
</comment>
<feature type="non-terminal residue" evidence="6">
    <location>
        <position position="81"/>
    </location>
</feature>
<comment type="domain">
    <text evidence="5">The RxLR-dEER motif acts to carry the protein into the host cell cytoplasm through binding to cell surface phosphatidylinositol-3-phosphate.</text>
</comment>
<organism evidence="6 7">
    <name type="scientific">Phytophthora infestans (strain T30-4)</name>
    <name type="common">Potato late blight agent</name>
    <dbReference type="NCBI Taxonomy" id="403677"/>
    <lineage>
        <taxon>Eukaryota</taxon>
        <taxon>Sar</taxon>
        <taxon>Stramenopiles</taxon>
        <taxon>Oomycota</taxon>
        <taxon>Peronosporomycetes</taxon>
        <taxon>Peronosporales</taxon>
        <taxon>Peronosporaceae</taxon>
        <taxon>Phytophthora</taxon>
    </lineage>
</organism>
<evidence type="ECO:0000313" key="7">
    <source>
        <dbReference type="Proteomes" id="UP000006643"/>
    </source>
</evidence>
<reference evidence="7" key="1">
    <citation type="journal article" date="2009" name="Nature">
        <title>Genome sequence and analysis of the Irish potato famine pathogen Phytophthora infestans.</title>
        <authorList>
            <consortium name="The Broad Institute Genome Sequencing Platform"/>
            <person name="Haas B.J."/>
            <person name="Kamoun S."/>
            <person name="Zody M.C."/>
            <person name="Jiang R.H."/>
            <person name="Handsaker R.E."/>
            <person name="Cano L.M."/>
            <person name="Grabherr M."/>
            <person name="Kodira C.D."/>
            <person name="Raffaele S."/>
            <person name="Torto-Alalibo T."/>
            <person name="Bozkurt T.O."/>
            <person name="Ah-Fong A.M."/>
            <person name="Alvarado L."/>
            <person name="Anderson V.L."/>
            <person name="Armstrong M.R."/>
            <person name="Avrova A."/>
            <person name="Baxter L."/>
            <person name="Beynon J."/>
            <person name="Boevink P.C."/>
            <person name="Bollmann S.R."/>
            <person name="Bos J.I."/>
            <person name="Bulone V."/>
            <person name="Cai G."/>
            <person name="Cakir C."/>
            <person name="Carrington J.C."/>
            <person name="Chawner M."/>
            <person name="Conti L."/>
            <person name="Costanzo S."/>
            <person name="Ewan R."/>
            <person name="Fahlgren N."/>
            <person name="Fischbach M.A."/>
            <person name="Fugelstad J."/>
            <person name="Gilroy E.M."/>
            <person name="Gnerre S."/>
            <person name="Green P.J."/>
            <person name="Grenville-Briggs L.J."/>
            <person name="Griffith J."/>
            <person name="Grunwald N.J."/>
            <person name="Horn K."/>
            <person name="Horner N.R."/>
            <person name="Hu C.H."/>
            <person name="Huitema E."/>
            <person name="Jeong D.H."/>
            <person name="Jones A.M."/>
            <person name="Jones J.D."/>
            <person name="Jones R.W."/>
            <person name="Karlsson E.K."/>
            <person name="Kunjeti S.G."/>
            <person name="Lamour K."/>
            <person name="Liu Z."/>
            <person name="Ma L."/>
            <person name="Maclean D."/>
            <person name="Chibucos M.C."/>
            <person name="McDonald H."/>
            <person name="McWalters J."/>
            <person name="Meijer H.J."/>
            <person name="Morgan W."/>
            <person name="Morris P.F."/>
            <person name="Munro C.A."/>
            <person name="O'Neill K."/>
            <person name="Ospina-Giraldo M."/>
            <person name="Pinzon A."/>
            <person name="Pritchard L."/>
            <person name="Ramsahoye B."/>
            <person name="Ren Q."/>
            <person name="Restrepo S."/>
            <person name="Roy S."/>
            <person name="Sadanandom A."/>
            <person name="Savidor A."/>
            <person name="Schornack S."/>
            <person name="Schwartz D.C."/>
            <person name="Schumann U.D."/>
            <person name="Schwessinger B."/>
            <person name="Seyer L."/>
            <person name="Sharpe T."/>
            <person name="Silvar C."/>
            <person name="Song J."/>
            <person name="Studholme D.J."/>
            <person name="Sykes S."/>
            <person name="Thines M."/>
            <person name="van de Vondervoort P.J."/>
            <person name="Phuntumart V."/>
            <person name="Wawra S."/>
            <person name="Weide R."/>
            <person name="Win J."/>
            <person name="Young C."/>
            <person name="Zhou S."/>
            <person name="Fry W."/>
            <person name="Meyers B.C."/>
            <person name="van West P."/>
            <person name="Ristaino J."/>
            <person name="Govers F."/>
            <person name="Birch P.R."/>
            <person name="Whisson S.C."/>
            <person name="Judelson H.S."/>
            <person name="Nusbaum C."/>
        </authorList>
    </citation>
    <scope>NUCLEOTIDE SEQUENCE [LARGE SCALE GENOMIC DNA]</scope>
    <source>
        <strain evidence="7">T30-4</strain>
    </source>
</reference>
<dbReference type="GeneID" id="9471063"/>
<evidence type="ECO:0000256" key="2">
    <source>
        <dbReference type="ARBA" id="ARBA00010400"/>
    </source>
</evidence>
<dbReference type="InParanoid" id="D0NGU1"/>
<accession>D0NGU1</accession>
<evidence type="ECO:0000256" key="5">
    <source>
        <dbReference type="RuleBase" id="RU367124"/>
    </source>
</evidence>
<evidence type="ECO:0000313" key="6">
    <source>
        <dbReference type="EMBL" id="EEY58580.1"/>
    </source>
</evidence>
<keyword evidence="3 5" id="KW-0964">Secreted</keyword>
<feature type="signal peptide" evidence="5">
    <location>
        <begin position="1"/>
        <end position="19"/>
    </location>
</feature>